<dbReference type="AlphaFoldDB" id="A0A6V7PIT4"/>
<feature type="transmembrane region" description="Helical" evidence="6">
    <location>
        <begin position="84"/>
        <end position="108"/>
    </location>
</feature>
<comment type="similarity">
    <text evidence="2">Belongs to the multi antimicrobial extrusion (MATE) (TC 2.A.66.1) family.</text>
</comment>
<comment type="subcellular location">
    <subcellularLocation>
        <location evidence="1">Membrane</location>
        <topology evidence="1">Multi-pass membrane protein</topology>
    </subcellularLocation>
</comment>
<dbReference type="GO" id="GO:0042910">
    <property type="term" value="F:xenobiotic transmembrane transporter activity"/>
    <property type="evidence" value="ECO:0007669"/>
    <property type="project" value="InterPro"/>
</dbReference>
<evidence type="ECO:0000313" key="7">
    <source>
        <dbReference type="EMBL" id="CAD1830792.1"/>
    </source>
</evidence>
<feature type="transmembrane region" description="Helical" evidence="6">
    <location>
        <begin position="368"/>
        <end position="385"/>
    </location>
</feature>
<evidence type="ECO:0000256" key="3">
    <source>
        <dbReference type="ARBA" id="ARBA00022692"/>
    </source>
</evidence>
<proteinExistence type="inferred from homology"/>
<organism evidence="7">
    <name type="scientific">Ananas comosus var. bracteatus</name>
    <name type="common">red pineapple</name>
    <dbReference type="NCBI Taxonomy" id="296719"/>
    <lineage>
        <taxon>Eukaryota</taxon>
        <taxon>Viridiplantae</taxon>
        <taxon>Streptophyta</taxon>
        <taxon>Embryophyta</taxon>
        <taxon>Tracheophyta</taxon>
        <taxon>Spermatophyta</taxon>
        <taxon>Magnoliopsida</taxon>
        <taxon>Liliopsida</taxon>
        <taxon>Poales</taxon>
        <taxon>Bromeliaceae</taxon>
        <taxon>Bromelioideae</taxon>
        <taxon>Ananas</taxon>
    </lineage>
</organism>
<accession>A0A6V7PIT4</accession>
<feature type="transmembrane region" description="Helical" evidence="6">
    <location>
        <begin position="129"/>
        <end position="146"/>
    </location>
</feature>
<feature type="transmembrane region" description="Helical" evidence="6">
    <location>
        <begin position="224"/>
        <end position="248"/>
    </location>
</feature>
<dbReference type="PANTHER" id="PTHR11206">
    <property type="entry name" value="MULTIDRUG RESISTANCE PROTEIN"/>
    <property type="match status" value="1"/>
</dbReference>
<evidence type="ECO:0000256" key="1">
    <source>
        <dbReference type="ARBA" id="ARBA00004141"/>
    </source>
</evidence>
<name>A0A6V7PIT4_ANACO</name>
<dbReference type="CDD" id="cd13132">
    <property type="entry name" value="MATE_eukaryotic"/>
    <property type="match status" value="1"/>
</dbReference>
<feature type="transmembrane region" description="Helical" evidence="6">
    <location>
        <begin position="166"/>
        <end position="183"/>
    </location>
</feature>
<dbReference type="Pfam" id="PF01554">
    <property type="entry name" value="MatE"/>
    <property type="match status" value="2"/>
</dbReference>
<gene>
    <name evidence="7" type="ORF">CB5_LOCUS14003</name>
</gene>
<evidence type="ECO:0008006" key="8">
    <source>
        <dbReference type="Google" id="ProtNLM"/>
    </source>
</evidence>
<evidence type="ECO:0000256" key="2">
    <source>
        <dbReference type="ARBA" id="ARBA00010199"/>
    </source>
</evidence>
<evidence type="ECO:0000256" key="5">
    <source>
        <dbReference type="ARBA" id="ARBA00023136"/>
    </source>
</evidence>
<dbReference type="GO" id="GO:0015297">
    <property type="term" value="F:antiporter activity"/>
    <property type="evidence" value="ECO:0007669"/>
    <property type="project" value="InterPro"/>
</dbReference>
<evidence type="ECO:0000256" key="4">
    <source>
        <dbReference type="ARBA" id="ARBA00022989"/>
    </source>
</evidence>
<feature type="transmembrane region" description="Helical" evidence="6">
    <location>
        <begin position="325"/>
        <end position="347"/>
    </location>
</feature>
<feature type="transmembrane region" description="Helical" evidence="6">
    <location>
        <begin position="269"/>
        <end position="290"/>
    </location>
</feature>
<dbReference type="InterPro" id="IPR045069">
    <property type="entry name" value="MATE_euk"/>
</dbReference>
<feature type="transmembrane region" description="Helical" evidence="6">
    <location>
        <begin position="195"/>
        <end position="218"/>
    </location>
</feature>
<dbReference type="EMBL" id="LR862148">
    <property type="protein sequence ID" value="CAD1830792.1"/>
    <property type="molecule type" value="Genomic_DNA"/>
</dbReference>
<dbReference type="GO" id="GO:0016020">
    <property type="term" value="C:membrane"/>
    <property type="evidence" value="ECO:0007669"/>
    <property type="project" value="UniProtKB-SubCell"/>
</dbReference>
<keyword evidence="5 6" id="KW-0472">Membrane</keyword>
<sequence>MDAPLLREKARVAAEEEARKGEGDDAAAEVGRVWDAYKVFAGESKRLWAIAAPIIFNIFCLYGTNSTTQIFMGRLGNLQLSAVAIGLSVVSHFSFGFLLGMGSALETLCGQAYGAGKVAPLGLYMQRSWIILLASAFLLSPLYVFATPILKLLGQDHAIAVEAGKFTAMIIPEMFAFAINFPTQKFLQAQSKVMVLAWISFVALIVHVGLLGLLIYVLDTGLAGAAAACNVSAWLVSLAQLGYIVGWCKDGWAGLSWAAFKDLWAFAKLSLASAVMLCLEIWYMMVLVVLTGHLDNAEIAVDSISICVRVSNELGAGRPRAAKHAVAVVVAQSLVIGFIAMAVILASRNHFAIVFTSDRQLQKAVADVAYLLAVTMVLNSIQPVISGDLGRHALRNCATDLDSAIYDLEN</sequence>
<evidence type="ECO:0000256" key="6">
    <source>
        <dbReference type="SAM" id="Phobius"/>
    </source>
</evidence>
<reference evidence="7" key="1">
    <citation type="submission" date="2020-07" db="EMBL/GenBank/DDBJ databases">
        <authorList>
            <person name="Lin J."/>
        </authorList>
    </citation>
    <scope>NUCLEOTIDE SEQUENCE</scope>
</reference>
<keyword evidence="4 6" id="KW-1133">Transmembrane helix</keyword>
<dbReference type="InterPro" id="IPR002528">
    <property type="entry name" value="MATE_fam"/>
</dbReference>
<keyword evidence="3 6" id="KW-0812">Transmembrane</keyword>
<dbReference type="GO" id="GO:1990961">
    <property type="term" value="P:xenobiotic detoxification by transmembrane export across the plasma membrane"/>
    <property type="evidence" value="ECO:0007669"/>
    <property type="project" value="InterPro"/>
</dbReference>
<feature type="transmembrane region" description="Helical" evidence="6">
    <location>
        <begin position="47"/>
        <end position="64"/>
    </location>
</feature>
<protein>
    <recommendedName>
        <fullName evidence="8">Protein DETOXIFICATION</fullName>
    </recommendedName>
</protein>